<organism evidence="2 3">
    <name type="scientific">Kribbella italica</name>
    <dbReference type="NCBI Taxonomy" id="1540520"/>
    <lineage>
        <taxon>Bacteria</taxon>
        <taxon>Bacillati</taxon>
        <taxon>Actinomycetota</taxon>
        <taxon>Actinomycetes</taxon>
        <taxon>Propionibacteriales</taxon>
        <taxon>Kribbellaceae</taxon>
        <taxon>Kribbella</taxon>
    </lineage>
</organism>
<reference evidence="2 3" key="1">
    <citation type="submission" date="2020-08" db="EMBL/GenBank/DDBJ databases">
        <title>Sequencing the genomes of 1000 actinobacteria strains.</title>
        <authorList>
            <person name="Klenk H.-P."/>
        </authorList>
    </citation>
    <scope>NUCLEOTIDE SEQUENCE [LARGE SCALE GENOMIC DNA]</scope>
    <source>
        <strain evidence="2 3">DSM 28967</strain>
    </source>
</reference>
<dbReference type="InterPro" id="IPR013494">
    <property type="entry name" value="CHP02678"/>
</dbReference>
<accession>A0A7W9J5A5</accession>
<keyword evidence="3" id="KW-1185">Reference proteome</keyword>
<dbReference type="RefSeq" id="WP_184795454.1">
    <property type="nucleotide sequence ID" value="NZ_JACHMY010000001.1"/>
</dbReference>
<gene>
    <name evidence="2" type="ORF">HDA39_002598</name>
</gene>
<dbReference type="Proteomes" id="UP000549971">
    <property type="component" value="Unassembled WGS sequence"/>
</dbReference>
<evidence type="ECO:0000256" key="1">
    <source>
        <dbReference type="SAM" id="MobiDB-lite"/>
    </source>
</evidence>
<evidence type="ECO:0000313" key="3">
    <source>
        <dbReference type="Proteomes" id="UP000549971"/>
    </source>
</evidence>
<dbReference type="AlphaFoldDB" id="A0A7W9J5A5"/>
<sequence length="412" mass="45950">MSQLANQLAIAEREEVSRGIRGLLGAPLVTQRGVPEIFDLVRRRQEPIRRWFDYYCGWAVRVEPRLGYARLVKVRPSTDASRPARRLRTGRAPFDRRRYVLLCVVSAELLTVPVITIGQVAERTRQATATDDVIPTLDTASRSERRALVDALRLLENLGGLEIVDGSTENYVETEDAKVLYRVNTTLLIRLLALPIGPSTLALPIGEVAERFEELLVLITREHRYGPANAPDTDEVEISPTQHNLWLRHSVFRRLIDDPVLYFSDLSPDELAYLTSPTGRQLLRRAAEQGGFVLEERAEGVLLVDPDSLSTDVRFPDDARTANVAALLLLDRLTEPMTIEQVRLATGRLLSREPNWAKAFQDDGSARLAGEAVAVLRDFGLVREAGGVITPLPASSRYGVQPPEVTRQEDAP</sequence>
<proteinExistence type="predicted"/>
<feature type="region of interest" description="Disordered" evidence="1">
    <location>
        <begin position="392"/>
        <end position="412"/>
    </location>
</feature>
<dbReference type="EMBL" id="JACHMY010000001">
    <property type="protein sequence ID" value="MBB5835864.1"/>
    <property type="molecule type" value="Genomic_DNA"/>
</dbReference>
<evidence type="ECO:0000313" key="2">
    <source>
        <dbReference type="EMBL" id="MBB5835864.1"/>
    </source>
</evidence>
<protein>
    <submittedName>
        <fullName evidence="2">Uncharacterized protein (TIGR02678 family)</fullName>
    </submittedName>
</protein>
<dbReference type="NCBIfam" id="TIGR02678">
    <property type="entry name" value="TIGR02678 family protein"/>
    <property type="match status" value="1"/>
</dbReference>
<dbReference type="Pfam" id="PF09661">
    <property type="entry name" value="DUF2398"/>
    <property type="match status" value="1"/>
</dbReference>
<name>A0A7W9J5A5_9ACTN</name>
<comment type="caution">
    <text evidence="2">The sequence shown here is derived from an EMBL/GenBank/DDBJ whole genome shotgun (WGS) entry which is preliminary data.</text>
</comment>